<reference evidence="1" key="1">
    <citation type="submission" date="2020-08" db="EMBL/GenBank/DDBJ databases">
        <authorList>
            <person name="Shumante A."/>
            <person name="Zimin A.V."/>
            <person name="Puiu D."/>
            <person name="Salzberg S.L."/>
        </authorList>
    </citation>
    <scope>NUCLEOTIDE SEQUENCE</scope>
    <source>
        <strain evidence="1">WC2-LM</strain>
        <tissue evidence="1">Liver</tissue>
    </source>
</reference>
<dbReference type="AlphaFoldDB" id="A0A834QZ80"/>
<accession>A0A834QZ80</accession>
<evidence type="ECO:0000313" key="2">
    <source>
        <dbReference type="Proteomes" id="UP000662637"/>
    </source>
</evidence>
<comment type="caution">
    <text evidence="1">The sequence shown here is derived from an EMBL/GenBank/DDBJ whole genome shotgun (WGS) entry which is preliminary data.</text>
</comment>
<gene>
    <name evidence="1" type="ORF">GHT09_000420</name>
</gene>
<dbReference type="EMBL" id="WJEC01000015">
    <property type="protein sequence ID" value="KAF7487046.1"/>
    <property type="molecule type" value="Genomic_DNA"/>
</dbReference>
<dbReference type="Proteomes" id="UP000662637">
    <property type="component" value="Unassembled WGS sequence"/>
</dbReference>
<proteinExistence type="predicted"/>
<evidence type="ECO:0000313" key="1">
    <source>
        <dbReference type="EMBL" id="KAF7487046.1"/>
    </source>
</evidence>
<organism evidence="1 2">
    <name type="scientific">Marmota monax</name>
    <name type="common">Woodchuck</name>
    <dbReference type="NCBI Taxonomy" id="9995"/>
    <lineage>
        <taxon>Eukaryota</taxon>
        <taxon>Metazoa</taxon>
        <taxon>Chordata</taxon>
        <taxon>Craniata</taxon>
        <taxon>Vertebrata</taxon>
        <taxon>Euteleostomi</taxon>
        <taxon>Mammalia</taxon>
        <taxon>Eutheria</taxon>
        <taxon>Euarchontoglires</taxon>
        <taxon>Glires</taxon>
        <taxon>Rodentia</taxon>
        <taxon>Sciuromorpha</taxon>
        <taxon>Sciuridae</taxon>
        <taxon>Xerinae</taxon>
        <taxon>Marmotini</taxon>
        <taxon>Marmota</taxon>
    </lineage>
</organism>
<name>A0A834QZ80_MARMO</name>
<protein>
    <submittedName>
        <fullName evidence="1">Uncharacterized protein</fullName>
    </submittedName>
</protein>
<sequence>MFSSGLSVPLLKESCPPPPPQIWASTSNTAVNILIRASLASRVSVSRSGTSGSLSRRFVHISRFCATLPKVAPNYPTCSNGSHYFPLLHTAFKLLPTFYSVSD</sequence>